<accession>A0ACC3B606</accession>
<reference evidence="1 2" key="1">
    <citation type="journal article" date="2023" name="ACS Omega">
        <title>Identification of the Neoaspergillic Acid Biosynthesis Gene Cluster by Establishing an In Vitro CRISPR-Ribonucleoprotein Genetic System in Aspergillus melleus.</title>
        <authorList>
            <person name="Yuan B."/>
            <person name="Grau M.F."/>
            <person name="Murata R.M."/>
            <person name="Torok T."/>
            <person name="Venkateswaran K."/>
            <person name="Stajich J.E."/>
            <person name="Wang C.C.C."/>
        </authorList>
    </citation>
    <scope>NUCLEOTIDE SEQUENCE [LARGE SCALE GENOMIC DNA]</scope>
    <source>
        <strain evidence="1 2">IMV 1140</strain>
    </source>
</reference>
<evidence type="ECO:0000313" key="1">
    <source>
        <dbReference type="EMBL" id="KAK1145700.1"/>
    </source>
</evidence>
<organism evidence="1 2">
    <name type="scientific">Aspergillus melleus</name>
    <dbReference type="NCBI Taxonomy" id="138277"/>
    <lineage>
        <taxon>Eukaryota</taxon>
        <taxon>Fungi</taxon>
        <taxon>Dikarya</taxon>
        <taxon>Ascomycota</taxon>
        <taxon>Pezizomycotina</taxon>
        <taxon>Eurotiomycetes</taxon>
        <taxon>Eurotiomycetidae</taxon>
        <taxon>Eurotiales</taxon>
        <taxon>Aspergillaceae</taxon>
        <taxon>Aspergillus</taxon>
        <taxon>Aspergillus subgen. Circumdati</taxon>
    </lineage>
</organism>
<protein>
    <submittedName>
        <fullName evidence="1">Uncharacterized protein</fullName>
    </submittedName>
</protein>
<dbReference type="EMBL" id="JAOPJF010000022">
    <property type="protein sequence ID" value="KAK1145700.1"/>
    <property type="molecule type" value="Genomic_DNA"/>
</dbReference>
<sequence>MAIRFFQLFSLLTLAAGKPIFFPRQVSDAAPQVGSNEGQGQGLVDVKLYSLGNSTVRAHVTNVGNEGLRFVKSGSILDNDHPTKKVVVSGEKENPIFNGAEVTYINTHLTPDGFVHLAPNQTIESIFDIANSHDLSPGAKYSAIADGTLEYTRSSNPKKFSIAPYKSNEISFEAPETIKKDLSTRSTLESCSGEYNALVKKALERAAKMATAGAEDARNGTSSLFEKFFKSTSQSDRTEVADRLDAIAKEATTKGVLTYYCQASAQDSCGANIAAVTYPTEDRVVNCQGYYESTEVSDTCNYLDQAAISLHEFSHATSVYDPGTEDVAYGYDSVLQLSTAQAKNNADSFAYYASAVFLNCDGSDDGTTTPGTGGSGSGDDGSTITLPWDQGTDGSQTGDDSSSGTGTNTGSGSGSGSGSGTGTVPNVVAVTSTIPAPTPNGIGNGWTLWPVGGSSLSQESGQSGEQEQTQDQSQEIPPEILSKLGNGWLPLDLGSKEGEVHVVAPPMHQEWVKEAHGGHRHGSH</sequence>
<evidence type="ECO:0000313" key="2">
    <source>
        <dbReference type="Proteomes" id="UP001177260"/>
    </source>
</evidence>
<dbReference type="Proteomes" id="UP001177260">
    <property type="component" value="Unassembled WGS sequence"/>
</dbReference>
<name>A0ACC3B606_9EURO</name>
<comment type="caution">
    <text evidence="1">The sequence shown here is derived from an EMBL/GenBank/DDBJ whole genome shotgun (WGS) entry which is preliminary data.</text>
</comment>
<gene>
    <name evidence="1" type="ORF">N8T08_003936</name>
</gene>
<proteinExistence type="predicted"/>
<keyword evidence="2" id="KW-1185">Reference proteome</keyword>